<organism evidence="11 12">
    <name type="scientific">Penicillium chermesinum</name>
    <dbReference type="NCBI Taxonomy" id="63820"/>
    <lineage>
        <taxon>Eukaryota</taxon>
        <taxon>Fungi</taxon>
        <taxon>Dikarya</taxon>
        <taxon>Ascomycota</taxon>
        <taxon>Pezizomycotina</taxon>
        <taxon>Eurotiomycetes</taxon>
        <taxon>Eurotiomycetidae</taxon>
        <taxon>Eurotiales</taxon>
        <taxon>Aspergillaceae</taxon>
        <taxon>Penicillium</taxon>
    </lineage>
</organism>
<feature type="domain" description="Glucose-methanol-choline oxidoreductase N-terminal" evidence="9">
    <location>
        <begin position="81"/>
        <end position="104"/>
    </location>
</feature>
<evidence type="ECO:0000259" key="10">
    <source>
        <dbReference type="PROSITE" id="PS00624"/>
    </source>
</evidence>
<evidence type="ECO:0000259" key="9">
    <source>
        <dbReference type="PROSITE" id="PS00623"/>
    </source>
</evidence>
<evidence type="ECO:0000256" key="8">
    <source>
        <dbReference type="RuleBase" id="RU003968"/>
    </source>
</evidence>
<keyword evidence="8" id="KW-0285">Flavoprotein</keyword>
<dbReference type="InterPro" id="IPR012132">
    <property type="entry name" value="GMC_OxRdtase"/>
</dbReference>
<dbReference type="AlphaFoldDB" id="A0A9W9PGP8"/>
<reference evidence="11" key="1">
    <citation type="submission" date="2022-11" db="EMBL/GenBank/DDBJ databases">
        <authorList>
            <person name="Petersen C."/>
        </authorList>
    </citation>
    <scope>NUCLEOTIDE SEQUENCE</scope>
    <source>
        <strain evidence="11">IBT 19713</strain>
    </source>
</reference>
<dbReference type="Pfam" id="PF00732">
    <property type="entry name" value="GMC_oxred_N"/>
    <property type="match status" value="1"/>
</dbReference>
<dbReference type="OrthoDB" id="269227at2759"/>
<feature type="binding site" evidence="7">
    <location>
        <position position="221"/>
    </location>
    <ligand>
        <name>FAD</name>
        <dbReference type="ChEBI" id="CHEBI:57692"/>
    </ligand>
</feature>
<dbReference type="InterPro" id="IPR007867">
    <property type="entry name" value="GMC_OxRtase_C"/>
</dbReference>
<comment type="cofactor">
    <cofactor evidence="7">
        <name>FAD</name>
        <dbReference type="ChEBI" id="CHEBI:57692"/>
    </cofactor>
</comment>
<evidence type="ECO:0000256" key="6">
    <source>
        <dbReference type="PIRSR" id="PIRSR000137-1"/>
    </source>
</evidence>
<sequence length="550" mass="59542">MEVDYIIVGGGLTGCAVASRLKQRAPSLDIMVIEGGSDASSNLDTQTFHGLFSLLGSNLDWTYTTEPQPNTCNRTHEVHAGKALGGGSTINFGGWSRGDAADYDDWATIVSDERWSYNGLLPYFRRSESFFDPQADPYHHGFDGPVKITSVSASDPGRRYPLREPIKQAWEEIGVPFNPDGCNGSSYGVCEFLETWSQGKRQASQQAYSLDGVRVVTDTIVDRVQFEPSNGNAFRASAVILADGQCVRARKEIVLSAGSIRTPQILMLSGVGPASELSQHGIPQIIDAPEVGKNLNDHFALYQVFKLRDHERGLALGHPSLSDPAFMNGFPTDWATNQDIPTEKLEAAMRSDNVRFGNNAPRLLKPGRPLVETLVIYAPAGIPNAPNDGSLVVTSVMLLGSTSRGSVTIRSKSPTDPPKIYSNYFDTDVDRVTLIHGARRTMQALLDTNALADYIESEVPPPGMPALTSQSSDEEFEARIRATGMAHHHPAGTAAMGKVVDTNLRLLGVENLRVVDASVFPLSIGGHPQATLYAIAEQAVDIILGREPLN</sequence>
<feature type="domain" description="Glucose-methanol-choline oxidoreductase N-terminal" evidence="10">
    <location>
        <begin position="258"/>
        <end position="272"/>
    </location>
</feature>
<dbReference type="PANTHER" id="PTHR11552:SF123">
    <property type="entry name" value="GMC OXIDOREDUCTASE (AFU_ORTHOLOGUE AFUA_2G01770)-RELATED"/>
    <property type="match status" value="1"/>
</dbReference>
<evidence type="ECO:0000256" key="2">
    <source>
        <dbReference type="ARBA" id="ARBA00004496"/>
    </source>
</evidence>
<protein>
    <submittedName>
        <fullName evidence="11">Glucose dehydrogenase</fullName>
    </submittedName>
</protein>
<dbReference type="PIRSF" id="PIRSF000137">
    <property type="entry name" value="Alcohol_oxidase"/>
    <property type="match status" value="1"/>
</dbReference>
<feature type="active site" description="Proton donor" evidence="6">
    <location>
        <position position="489"/>
    </location>
</feature>
<evidence type="ECO:0000256" key="3">
    <source>
        <dbReference type="ARBA" id="ARBA00010790"/>
    </source>
</evidence>
<gene>
    <name evidence="11" type="ORF">N7468_000925</name>
</gene>
<dbReference type="PANTHER" id="PTHR11552">
    <property type="entry name" value="GLUCOSE-METHANOL-CHOLINE GMC OXIDOREDUCTASE"/>
    <property type="match status" value="1"/>
</dbReference>
<keyword evidence="12" id="KW-1185">Reference proteome</keyword>
<dbReference type="Proteomes" id="UP001150941">
    <property type="component" value="Unassembled WGS sequence"/>
</dbReference>
<dbReference type="Pfam" id="PF05199">
    <property type="entry name" value="GMC_oxred_C"/>
    <property type="match status" value="1"/>
</dbReference>
<dbReference type="EMBL" id="JAPQKS010000002">
    <property type="protein sequence ID" value="KAJ5245942.1"/>
    <property type="molecule type" value="Genomic_DNA"/>
</dbReference>
<comment type="similarity">
    <text evidence="3 8">Belongs to the GMC oxidoreductase family.</text>
</comment>
<dbReference type="GeneID" id="83197525"/>
<comment type="caution">
    <text evidence="11">The sequence shown here is derived from an EMBL/GenBank/DDBJ whole genome shotgun (WGS) entry which is preliminary data.</text>
</comment>
<dbReference type="GO" id="GO:0016614">
    <property type="term" value="F:oxidoreductase activity, acting on CH-OH group of donors"/>
    <property type="evidence" value="ECO:0007669"/>
    <property type="project" value="InterPro"/>
</dbReference>
<keyword evidence="4" id="KW-0963">Cytoplasm</keyword>
<dbReference type="InterPro" id="IPR000172">
    <property type="entry name" value="GMC_OxRdtase_N"/>
</dbReference>
<evidence type="ECO:0000256" key="7">
    <source>
        <dbReference type="PIRSR" id="PIRSR000137-2"/>
    </source>
</evidence>
<dbReference type="RefSeq" id="XP_058333363.1">
    <property type="nucleotide sequence ID" value="XM_058470222.1"/>
</dbReference>
<dbReference type="SUPFAM" id="SSF51905">
    <property type="entry name" value="FAD/NAD(P)-binding domain"/>
    <property type="match status" value="1"/>
</dbReference>
<evidence type="ECO:0000313" key="12">
    <source>
        <dbReference type="Proteomes" id="UP001150941"/>
    </source>
</evidence>
<keyword evidence="5" id="KW-0134">Cell wall</keyword>
<dbReference type="SUPFAM" id="SSF54373">
    <property type="entry name" value="FAD-linked reductases, C-terminal domain"/>
    <property type="match status" value="1"/>
</dbReference>
<dbReference type="PROSITE" id="PS00623">
    <property type="entry name" value="GMC_OXRED_1"/>
    <property type="match status" value="1"/>
</dbReference>
<dbReference type="Gene3D" id="3.50.50.60">
    <property type="entry name" value="FAD/NAD(P)-binding domain"/>
    <property type="match status" value="1"/>
</dbReference>
<comment type="subcellular location">
    <subcellularLocation>
        <location evidence="2">Cytoplasm</location>
    </subcellularLocation>
    <subcellularLocation>
        <location evidence="1">Secreted</location>
        <location evidence="1">Cell wall</location>
    </subcellularLocation>
</comment>
<evidence type="ECO:0000256" key="4">
    <source>
        <dbReference type="ARBA" id="ARBA00022490"/>
    </source>
</evidence>
<evidence type="ECO:0000256" key="1">
    <source>
        <dbReference type="ARBA" id="ARBA00004191"/>
    </source>
</evidence>
<dbReference type="InterPro" id="IPR036188">
    <property type="entry name" value="FAD/NAD-bd_sf"/>
</dbReference>
<dbReference type="PROSITE" id="PS00624">
    <property type="entry name" value="GMC_OXRED_2"/>
    <property type="match status" value="1"/>
</dbReference>
<keyword evidence="7 8" id="KW-0274">FAD</keyword>
<proteinExistence type="inferred from homology"/>
<keyword evidence="5" id="KW-0964">Secreted</keyword>
<feature type="active site" description="Proton acceptor" evidence="6">
    <location>
        <position position="527"/>
    </location>
</feature>
<name>A0A9W9PGP8_9EURO</name>
<dbReference type="Gene3D" id="3.30.560.10">
    <property type="entry name" value="Glucose Oxidase, domain 3"/>
    <property type="match status" value="1"/>
</dbReference>
<evidence type="ECO:0000256" key="5">
    <source>
        <dbReference type="ARBA" id="ARBA00022512"/>
    </source>
</evidence>
<feature type="binding site" evidence="7">
    <location>
        <begin position="528"/>
        <end position="529"/>
    </location>
    <ligand>
        <name>FAD</name>
        <dbReference type="ChEBI" id="CHEBI:57692"/>
    </ligand>
</feature>
<reference evidence="11" key="2">
    <citation type="journal article" date="2023" name="IMA Fungus">
        <title>Comparative genomic study of the Penicillium genus elucidates a diverse pangenome and 15 lateral gene transfer events.</title>
        <authorList>
            <person name="Petersen C."/>
            <person name="Sorensen T."/>
            <person name="Nielsen M.R."/>
            <person name="Sondergaard T.E."/>
            <person name="Sorensen J.L."/>
            <person name="Fitzpatrick D.A."/>
            <person name="Frisvad J.C."/>
            <person name="Nielsen K.L."/>
        </authorList>
    </citation>
    <scope>NUCLEOTIDE SEQUENCE</scope>
    <source>
        <strain evidence="11">IBT 19713</strain>
    </source>
</reference>
<dbReference type="GO" id="GO:0005737">
    <property type="term" value="C:cytoplasm"/>
    <property type="evidence" value="ECO:0007669"/>
    <property type="project" value="UniProtKB-SubCell"/>
</dbReference>
<dbReference type="GO" id="GO:0050660">
    <property type="term" value="F:flavin adenine dinucleotide binding"/>
    <property type="evidence" value="ECO:0007669"/>
    <property type="project" value="InterPro"/>
</dbReference>
<accession>A0A9W9PGP8</accession>
<evidence type="ECO:0000313" key="11">
    <source>
        <dbReference type="EMBL" id="KAJ5245942.1"/>
    </source>
</evidence>